<dbReference type="RefSeq" id="WP_377337561.1">
    <property type="nucleotide sequence ID" value="NZ_JALBWS010000015.1"/>
</dbReference>
<feature type="chain" id="PRO_5046635293" evidence="2">
    <location>
        <begin position="27"/>
        <end position="430"/>
    </location>
</feature>
<protein>
    <submittedName>
        <fullName evidence="3">Tetratricopeptide repeat protein</fullName>
    </submittedName>
</protein>
<accession>A0ABW0JR97</accession>
<dbReference type="SUPFAM" id="SSF81901">
    <property type="entry name" value="HCP-like"/>
    <property type="match status" value="1"/>
</dbReference>
<dbReference type="Proteomes" id="UP001596018">
    <property type="component" value="Unassembled WGS sequence"/>
</dbReference>
<dbReference type="EMBL" id="JBHSMM010000001">
    <property type="protein sequence ID" value="MFC5438460.1"/>
    <property type="molecule type" value="Genomic_DNA"/>
</dbReference>
<keyword evidence="1" id="KW-0802">TPR repeat</keyword>
<dbReference type="Pfam" id="PF13432">
    <property type="entry name" value="TPR_16"/>
    <property type="match status" value="1"/>
</dbReference>
<feature type="signal peptide" evidence="2">
    <location>
        <begin position="1"/>
        <end position="26"/>
    </location>
</feature>
<feature type="repeat" description="TPR" evidence="1">
    <location>
        <begin position="167"/>
        <end position="200"/>
    </location>
</feature>
<organism evidence="3 4">
    <name type="scientific">Rhodanobacter ginsenosidimutans</name>
    <dbReference type="NCBI Taxonomy" id="490571"/>
    <lineage>
        <taxon>Bacteria</taxon>
        <taxon>Pseudomonadati</taxon>
        <taxon>Pseudomonadota</taxon>
        <taxon>Gammaproteobacteria</taxon>
        <taxon>Lysobacterales</taxon>
        <taxon>Rhodanobacteraceae</taxon>
        <taxon>Rhodanobacter</taxon>
    </lineage>
</organism>
<dbReference type="PANTHER" id="PTHR12558:SF13">
    <property type="entry name" value="CELL DIVISION CYCLE PROTEIN 27 HOMOLOG"/>
    <property type="match status" value="1"/>
</dbReference>
<dbReference type="SUPFAM" id="SSF48452">
    <property type="entry name" value="TPR-like"/>
    <property type="match status" value="1"/>
</dbReference>
<dbReference type="InterPro" id="IPR011990">
    <property type="entry name" value="TPR-like_helical_dom_sf"/>
</dbReference>
<keyword evidence="4" id="KW-1185">Reference proteome</keyword>
<evidence type="ECO:0000313" key="4">
    <source>
        <dbReference type="Proteomes" id="UP001596018"/>
    </source>
</evidence>
<evidence type="ECO:0000256" key="2">
    <source>
        <dbReference type="SAM" id="SignalP"/>
    </source>
</evidence>
<dbReference type="PROSITE" id="PS50005">
    <property type="entry name" value="TPR"/>
    <property type="match status" value="1"/>
</dbReference>
<comment type="caution">
    <text evidence="3">The sequence shown here is derived from an EMBL/GenBank/DDBJ whole genome shotgun (WGS) entry which is preliminary data.</text>
</comment>
<proteinExistence type="predicted"/>
<dbReference type="PANTHER" id="PTHR12558">
    <property type="entry name" value="CELL DIVISION CYCLE 16,23,27"/>
    <property type="match status" value="1"/>
</dbReference>
<dbReference type="InterPro" id="IPR019734">
    <property type="entry name" value="TPR_rpt"/>
</dbReference>
<keyword evidence="2" id="KW-0732">Signal</keyword>
<dbReference type="Gene3D" id="1.25.40.10">
    <property type="entry name" value="Tetratricopeptide repeat domain"/>
    <property type="match status" value="3"/>
</dbReference>
<dbReference type="SMART" id="SM00028">
    <property type="entry name" value="TPR"/>
    <property type="match status" value="4"/>
</dbReference>
<evidence type="ECO:0000256" key="1">
    <source>
        <dbReference type="PROSITE-ProRule" id="PRU00339"/>
    </source>
</evidence>
<dbReference type="Pfam" id="PF14559">
    <property type="entry name" value="TPR_19"/>
    <property type="match status" value="1"/>
</dbReference>
<name>A0ABW0JR97_9GAMM</name>
<sequence>MKPFHLFRTLAGATVALALISSPLMARPHKADTDKKEALYPDATREAPKLDLTSKKDQKAINEGLDAVSLGDKAKAEQVLEPIVESSKSKYAQALALQGLANLKYNDGDVKGAIGTLQKSLAIGVMPNDTYFQLLYELAQFQMADEQYQATLDTIAKWRAEGKKETADSYALEGNAYYRLEKYPEAIAAVQKAKSMTDKPKESWDQILMASYAQSGQKDQAMKLAQEQLAANPNDPEARANAVSVLVNAEKYPEAIQLLEKARAAGTLTDEKDNMTLAKLYLLQAQSSNDPAPNAAKAAQVLQDGIAKHTITGNSETYKLMGQSYEMAGNSDKAIAAYNLALPQATDGESALRAAHLLMVENKFSQAKPLLEQAIQKGVKHKGTAYMLLAETERGLKNKPAAIAAMKQAAQQPETAEKAKAWLKTAGVSK</sequence>
<evidence type="ECO:0000313" key="3">
    <source>
        <dbReference type="EMBL" id="MFC5438460.1"/>
    </source>
</evidence>
<reference evidence="4" key="1">
    <citation type="journal article" date="2019" name="Int. J. Syst. Evol. Microbiol.">
        <title>The Global Catalogue of Microorganisms (GCM) 10K type strain sequencing project: providing services to taxonomists for standard genome sequencing and annotation.</title>
        <authorList>
            <consortium name="The Broad Institute Genomics Platform"/>
            <consortium name="The Broad Institute Genome Sequencing Center for Infectious Disease"/>
            <person name="Wu L."/>
            <person name="Ma J."/>
        </authorList>
    </citation>
    <scope>NUCLEOTIDE SEQUENCE [LARGE SCALE GENOMIC DNA]</scope>
    <source>
        <strain evidence="4">KACC 12822</strain>
    </source>
</reference>
<gene>
    <name evidence="3" type="ORF">ACFPK0_00385</name>
</gene>